<name>A0A4S4L2I0_9AGAM</name>
<accession>A0A4S4L2I0</accession>
<evidence type="ECO:0000259" key="11">
    <source>
        <dbReference type="PROSITE" id="PS51758"/>
    </source>
</evidence>
<keyword evidence="4 10" id="KW-0812">Transmembrane</keyword>
<feature type="transmembrane region" description="Helical" evidence="10">
    <location>
        <begin position="795"/>
        <end position="815"/>
    </location>
</feature>
<evidence type="ECO:0000256" key="4">
    <source>
        <dbReference type="ARBA" id="ARBA00022692"/>
    </source>
</evidence>
<dbReference type="PROSITE" id="PS51758">
    <property type="entry name" value="LETM1_RBD"/>
    <property type="match status" value="1"/>
</dbReference>
<protein>
    <recommendedName>
        <fullName evidence="11">Letm1 RBD domain-containing protein</fullName>
    </recommendedName>
</protein>
<dbReference type="PANTHER" id="PTHR22950:SF458">
    <property type="entry name" value="SODIUM-COUPLED NEUTRAL AMINO ACID TRANSPORTER 11-RELATED"/>
    <property type="match status" value="1"/>
</dbReference>
<feature type="transmembrane region" description="Helical" evidence="10">
    <location>
        <begin position="685"/>
        <end position="707"/>
    </location>
</feature>
<evidence type="ECO:0000256" key="6">
    <source>
        <dbReference type="ARBA" id="ARBA00022989"/>
    </source>
</evidence>
<dbReference type="GO" id="GO:0043022">
    <property type="term" value="F:ribosome binding"/>
    <property type="evidence" value="ECO:0007669"/>
    <property type="project" value="InterPro"/>
</dbReference>
<evidence type="ECO:0000256" key="8">
    <source>
        <dbReference type="PROSITE-ProRule" id="PRU01094"/>
    </source>
</evidence>
<keyword evidence="8" id="KW-0496">Mitochondrion</keyword>
<evidence type="ECO:0000313" key="13">
    <source>
        <dbReference type="Proteomes" id="UP000310158"/>
    </source>
</evidence>
<evidence type="ECO:0000256" key="5">
    <source>
        <dbReference type="ARBA" id="ARBA00022970"/>
    </source>
</evidence>
<reference evidence="12" key="1">
    <citation type="submission" date="2019-02" db="EMBL/GenBank/DDBJ databases">
        <title>Genome sequencing of the rare red list fungi Bondarzewia mesenterica.</title>
        <authorList>
            <person name="Buettner E."/>
            <person name="Kellner H."/>
        </authorList>
    </citation>
    <scope>NUCLEOTIDE SEQUENCE [LARGE SCALE GENOMIC DNA]</scope>
    <source>
        <strain evidence="12">DSM 108281</strain>
    </source>
</reference>
<sequence>MNLRFGFRGCSEAASVAPVSAKMIGPGVSRGCHVHRMPQEFAGLRSAVHKSSFTQPPPPNYNLQSLVTRGHASIILQRRFRGHVAGCGIYLTSEVRPLRTFNSPHFPRLLSTSTPPPVTEKLASPATPKPASGGVVSRKLKVDLRPGPVKPPAKSSARLQDAAATSSASKSSTSSKKSTTAPASSTQGSSQSLLETTKQDLVDAHVHGIIPPPPPGANRIEKVWHQVKEFFKFYVRGMKMVNTHRIQANELLGRVKSGGAPLTRWETRFVATARTDVLKLIPFVLVVLIAEEVIPLIVLYVPSMLPSTCIMPSQRERIDNKRREKQRVFGETMRDEFLAIKEASPSHVALSSVSGRMPLVALCGIFSLSTIGPPFMRRNRLERHLKAIAEDDVLLKQEGMGERLTQPELLEALENRGMSVFVSTLHVASFIDNAFRVFNHSVPPDVNSSTLKSRLRWWLTNVDKFDEGDIVSRRIVLAARSAVTVRSNARAAAGEASQPLLNGSHEDLPGASSSDVLFSIQGDEDLESSVMEYPAEGEVRGKAEEFGHVRFQDDVQVIAPPLRSTYTSREAEYELDSDDLDDGSLAQINSEQQTSGRQRDQAMPLLVGLLDSSAARRSLDGMIPLGEAGVNGRGDRGTVGDVDLEELAAMQDAGGGMFNSITNMANSILGAGIIGLPYAVSKAGFWTGILLLIILGGVTDWTIRLIVTNAKMSGTNSYIGIMNHCFGSSGRAAVSFFQFAFAFGGDSIPHVIRSIFPTLHTIPVLSLLTNRQFVIALCTLGVSYPLSLYRDIHKLSIASGFALVGMLIIVSSVIFEGPPRTVRAQGRPHQTLLHHRAGRVPGDRRDELRVCVPPQFTAHLRQPAHADLGSLRQGHARLDGHLGRRVSDHGGERVHGVHGQDAGQYIEQFFTGARSDVFSRFGGHPMTFGTLVYRINYQNDSLINVARFCFGLNMFTTLPLELFVCREPRLRLHVTKVIEQFFFSHEAFSIQRHLFFTTTILLASMFGKPHTYLPLHIRASPPPIIISSIHNSRIASLLALITCDLGVMLEITGGISATALAFIFPAACYLKLTDASDDSRRNNHDHHNHDHNHDPDHDHDDGHNGDDGDGDDHDAPRPRHSRTRWPAYACVAFGGDRHAALPVPHAAKSVEV</sequence>
<feature type="domain" description="Letm1 RBD" evidence="11">
    <location>
        <begin position="277"/>
        <end position="611"/>
    </location>
</feature>
<evidence type="ECO:0000313" key="12">
    <source>
        <dbReference type="EMBL" id="THH05464.1"/>
    </source>
</evidence>
<dbReference type="Pfam" id="PF01490">
    <property type="entry name" value="Aa_trans"/>
    <property type="match status" value="1"/>
</dbReference>
<dbReference type="GO" id="GO:0005783">
    <property type="term" value="C:endoplasmic reticulum"/>
    <property type="evidence" value="ECO:0007669"/>
    <property type="project" value="TreeGrafter"/>
</dbReference>
<dbReference type="GO" id="GO:0016020">
    <property type="term" value="C:membrane"/>
    <property type="evidence" value="ECO:0007669"/>
    <property type="project" value="UniProtKB-SubCell"/>
</dbReference>
<dbReference type="PANTHER" id="PTHR22950">
    <property type="entry name" value="AMINO ACID TRANSPORTER"/>
    <property type="match status" value="1"/>
</dbReference>
<dbReference type="InterPro" id="IPR033122">
    <property type="entry name" value="LETM1-like_RBD"/>
</dbReference>
<keyword evidence="13" id="KW-1185">Reference proteome</keyword>
<evidence type="ECO:0000256" key="3">
    <source>
        <dbReference type="ARBA" id="ARBA00022448"/>
    </source>
</evidence>
<keyword evidence="5" id="KW-0029">Amino-acid transport</keyword>
<proteinExistence type="inferred from homology"/>
<keyword evidence="7 10" id="KW-0472">Membrane</keyword>
<keyword evidence="6 10" id="KW-1133">Transmembrane helix</keyword>
<dbReference type="EMBL" id="SGPL01001004">
    <property type="protein sequence ID" value="THH05464.1"/>
    <property type="molecule type" value="Genomic_DNA"/>
</dbReference>
<dbReference type="InterPro" id="IPR013057">
    <property type="entry name" value="AA_transpt_TM"/>
</dbReference>
<evidence type="ECO:0000256" key="10">
    <source>
        <dbReference type="SAM" id="Phobius"/>
    </source>
</evidence>
<dbReference type="AlphaFoldDB" id="A0A4S4L2I0"/>
<feature type="compositionally biased region" description="Low complexity" evidence="9">
    <location>
        <begin position="162"/>
        <end position="186"/>
    </location>
</feature>
<comment type="subcellular location">
    <subcellularLocation>
        <location evidence="1">Membrane</location>
        <topology evidence="1">Multi-pass membrane protein</topology>
    </subcellularLocation>
</comment>
<feature type="compositionally biased region" description="Basic and acidic residues" evidence="9">
    <location>
        <begin position="1079"/>
        <end position="1106"/>
    </location>
</feature>
<comment type="caution">
    <text evidence="12">The sequence shown here is derived from an EMBL/GenBank/DDBJ whole genome shotgun (WGS) entry which is preliminary data.</text>
</comment>
<evidence type="ECO:0000256" key="2">
    <source>
        <dbReference type="ARBA" id="ARBA00008066"/>
    </source>
</evidence>
<evidence type="ECO:0000256" key="9">
    <source>
        <dbReference type="SAM" id="MobiDB-lite"/>
    </source>
</evidence>
<evidence type="ECO:0000256" key="7">
    <source>
        <dbReference type="ARBA" id="ARBA00023136"/>
    </source>
</evidence>
<dbReference type="Proteomes" id="UP000310158">
    <property type="component" value="Unassembled WGS sequence"/>
</dbReference>
<organism evidence="12 13">
    <name type="scientific">Bondarzewia mesenterica</name>
    <dbReference type="NCBI Taxonomy" id="1095465"/>
    <lineage>
        <taxon>Eukaryota</taxon>
        <taxon>Fungi</taxon>
        <taxon>Dikarya</taxon>
        <taxon>Basidiomycota</taxon>
        <taxon>Agaricomycotina</taxon>
        <taxon>Agaricomycetes</taxon>
        <taxon>Russulales</taxon>
        <taxon>Bondarzewiaceae</taxon>
        <taxon>Bondarzewia</taxon>
    </lineage>
</organism>
<dbReference type="OrthoDB" id="28208at2759"/>
<keyword evidence="3" id="KW-0813">Transport</keyword>
<evidence type="ECO:0000256" key="1">
    <source>
        <dbReference type="ARBA" id="ARBA00004141"/>
    </source>
</evidence>
<comment type="similarity">
    <text evidence="2">Belongs to the amino acid/polyamine transporter 2 family.</text>
</comment>
<feature type="region of interest" description="Disordered" evidence="9">
    <location>
        <begin position="1079"/>
        <end position="1121"/>
    </location>
</feature>
<feature type="region of interest" description="Disordered" evidence="9">
    <location>
        <begin position="101"/>
        <end position="193"/>
    </location>
</feature>
<dbReference type="GO" id="GO:0015179">
    <property type="term" value="F:L-amino acid transmembrane transporter activity"/>
    <property type="evidence" value="ECO:0007669"/>
    <property type="project" value="TreeGrafter"/>
</dbReference>
<dbReference type="Pfam" id="PF07766">
    <property type="entry name" value="LETM1_RBD"/>
    <property type="match status" value="1"/>
</dbReference>
<gene>
    <name evidence="12" type="ORF">EW146_g9895</name>
</gene>